<comment type="similarity">
    <text evidence="1">Belongs to the ClpX chaperone family.</text>
</comment>
<feature type="binding site" evidence="1">
    <location>
        <position position="53"/>
    </location>
    <ligand>
        <name>Zn(2+)</name>
        <dbReference type="ChEBI" id="CHEBI:29105"/>
    </ligand>
</feature>
<evidence type="ECO:0000259" key="2">
    <source>
        <dbReference type="PROSITE" id="PS51902"/>
    </source>
</evidence>
<dbReference type="GO" id="GO:0008270">
    <property type="term" value="F:zinc ion binding"/>
    <property type="evidence" value="ECO:0007669"/>
    <property type="project" value="UniProtKB-UniRule"/>
</dbReference>
<comment type="caution">
    <text evidence="3">The sequence shown here is derived from an EMBL/GenBank/DDBJ whole genome shotgun (WGS) entry which is preliminary data.</text>
</comment>
<organism evidence="3 4">
    <name type="scientific">Nocardia aurantia</name>
    <dbReference type="NCBI Taxonomy" id="2585199"/>
    <lineage>
        <taxon>Bacteria</taxon>
        <taxon>Bacillati</taxon>
        <taxon>Actinomycetota</taxon>
        <taxon>Actinomycetes</taxon>
        <taxon>Mycobacteriales</taxon>
        <taxon>Nocardiaceae</taxon>
        <taxon>Nocardia</taxon>
    </lineage>
</organism>
<protein>
    <submittedName>
        <fullName evidence="3">ATP-dependent Clp protease ATP-binding subunit ClpX</fullName>
    </submittedName>
</protein>
<evidence type="ECO:0000313" key="4">
    <source>
        <dbReference type="Proteomes" id="UP000431401"/>
    </source>
</evidence>
<dbReference type="GO" id="GO:0008233">
    <property type="term" value="F:peptidase activity"/>
    <property type="evidence" value="ECO:0007669"/>
    <property type="project" value="UniProtKB-KW"/>
</dbReference>
<keyword evidence="3" id="KW-0645">Protease</keyword>
<name>A0A7K0E106_9NOCA</name>
<feature type="domain" description="ClpX-type ZB" evidence="2">
    <location>
        <begin position="37"/>
        <end position="91"/>
    </location>
</feature>
<dbReference type="Pfam" id="PF06689">
    <property type="entry name" value="zf-C4_ClpX"/>
    <property type="match status" value="1"/>
</dbReference>
<dbReference type="SMART" id="SM00994">
    <property type="entry name" value="zf-C4_ClpX"/>
    <property type="match status" value="1"/>
</dbReference>
<feature type="binding site" evidence="1">
    <location>
        <position position="75"/>
    </location>
    <ligand>
        <name>Zn(2+)</name>
        <dbReference type="ChEBI" id="CHEBI:29105"/>
    </ligand>
</feature>
<keyword evidence="3" id="KW-0547">Nucleotide-binding</keyword>
<dbReference type="InterPro" id="IPR038366">
    <property type="entry name" value="Znf_CppX_C4_sf"/>
</dbReference>
<dbReference type="GO" id="GO:0046983">
    <property type="term" value="F:protein dimerization activity"/>
    <property type="evidence" value="ECO:0007669"/>
    <property type="project" value="UniProtKB-UniRule"/>
</dbReference>
<dbReference type="EMBL" id="WEGI01000023">
    <property type="protein sequence ID" value="MQY31749.1"/>
    <property type="molecule type" value="Genomic_DNA"/>
</dbReference>
<feature type="binding site" evidence="1">
    <location>
        <position position="50"/>
    </location>
    <ligand>
        <name>Zn(2+)</name>
        <dbReference type="ChEBI" id="CHEBI:29105"/>
    </ligand>
</feature>
<dbReference type="Gene3D" id="6.20.220.10">
    <property type="entry name" value="ClpX chaperone, C4-type zinc finger domain"/>
    <property type="match status" value="1"/>
</dbReference>
<accession>A0A7K0E106</accession>
<gene>
    <name evidence="3" type="primary">clpX_2</name>
    <name evidence="3" type="ORF">NRB56_73590</name>
</gene>
<keyword evidence="3" id="KW-0067">ATP-binding</keyword>
<keyword evidence="1" id="KW-0143">Chaperone</keyword>
<keyword evidence="1" id="KW-0479">Metal-binding</keyword>
<dbReference type="GO" id="GO:0006508">
    <property type="term" value="P:proteolysis"/>
    <property type="evidence" value="ECO:0007669"/>
    <property type="project" value="UniProtKB-KW"/>
</dbReference>
<reference evidence="3 4" key="1">
    <citation type="submission" date="2019-10" db="EMBL/GenBank/DDBJ databases">
        <title>Nocardia macrotermitis sp. nov. and Nocardia aurantia sp. nov., isolated from the gut of fungus growing-termite Macrotermes natalensis.</title>
        <authorList>
            <person name="Benndorf R."/>
            <person name="Schwitalla J."/>
            <person name="Martin K."/>
            <person name="De Beer W."/>
            <person name="Kaster A.-K."/>
            <person name="Vollmers J."/>
            <person name="Poulsen M."/>
            <person name="Beemelmanns C."/>
        </authorList>
    </citation>
    <scope>NUCLEOTIDE SEQUENCE [LARGE SCALE GENOMIC DNA]</scope>
    <source>
        <strain evidence="3 4">RB56</strain>
    </source>
</reference>
<dbReference type="GO" id="GO:0051082">
    <property type="term" value="F:unfolded protein binding"/>
    <property type="evidence" value="ECO:0007669"/>
    <property type="project" value="UniProtKB-UniRule"/>
</dbReference>
<dbReference type="Proteomes" id="UP000431401">
    <property type="component" value="Unassembled WGS sequence"/>
</dbReference>
<sequence>MTTKKHLKRRVRSRVARTGEPYATALRRIRLEQETRMSSTAHTHDVLMHCSFCGKPHTTVAKLVAGPGVYICDECVALSANIIDDSAGTGSARSSRPDYPTADILAMLPVLLRSAERVEAELTGWIGRLREQQIEWQAIAAAMGMSVETARLRFDIASPE</sequence>
<dbReference type="InterPro" id="IPR010603">
    <property type="entry name" value="Znf_CppX_C4"/>
</dbReference>
<evidence type="ECO:0000313" key="3">
    <source>
        <dbReference type="EMBL" id="MQY31749.1"/>
    </source>
</evidence>
<keyword evidence="1" id="KW-0862">Zinc</keyword>
<dbReference type="AlphaFoldDB" id="A0A7K0E106"/>
<proteinExistence type="inferred from homology"/>
<feature type="binding site" evidence="1">
    <location>
        <position position="72"/>
    </location>
    <ligand>
        <name>Zn(2+)</name>
        <dbReference type="ChEBI" id="CHEBI:29105"/>
    </ligand>
</feature>
<dbReference type="GO" id="GO:0006457">
    <property type="term" value="P:protein folding"/>
    <property type="evidence" value="ECO:0007669"/>
    <property type="project" value="UniProtKB-UniRule"/>
</dbReference>
<dbReference type="InterPro" id="IPR059188">
    <property type="entry name" value="Znf_CLPX-like"/>
</dbReference>
<evidence type="ECO:0000256" key="1">
    <source>
        <dbReference type="PROSITE-ProRule" id="PRU01250"/>
    </source>
</evidence>
<keyword evidence="4" id="KW-1185">Reference proteome</keyword>
<dbReference type="PROSITE" id="PS51902">
    <property type="entry name" value="CLPX_ZB"/>
    <property type="match status" value="1"/>
</dbReference>
<dbReference type="GO" id="GO:0005524">
    <property type="term" value="F:ATP binding"/>
    <property type="evidence" value="ECO:0007669"/>
    <property type="project" value="UniProtKB-KW"/>
</dbReference>
<keyword evidence="3" id="KW-0378">Hydrolase</keyword>
<dbReference type="SUPFAM" id="SSF57716">
    <property type="entry name" value="Glucocorticoid receptor-like (DNA-binding domain)"/>
    <property type="match status" value="1"/>
</dbReference>